<evidence type="ECO:0000256" key="1">
    <source>
        <dbReference type="SAM" id="MobiDB-lite"/>
    </source>
</evidence>
<evidence type="ECO:0000313" key="4">
    <source>
        <dbReference type="Proteomes" id="UP001165089"/>
    </source>
</evidence>
<evidence type="ECO:0000313" key="3">
    <source>
        <dbReference type="EMBL" id="GLH69027.1"/>
    </source>
</evidence>
<sequence length="893" mass="95147">MKMGSVMPIGRSFLRGCLRGPFASLLLGVALLAAPPLRADDPPAKPAVARDLGDAFQKGPIGLQAEVIRKGARLPLFQVPVLRYQDRVEVSLSGEAFDPRVTQADWTLIVVFLPRTVAPTERGVVELRLKRKGEAMVAAPFTAPYDAIPMFFLVPDTGGRRKILTDLSAHLEAFRAICLKLSDLTEQRAHADRFLAGLDTIRKDQSPASYDAAVFNFLKAYGGQVSQDFQVFLARNSASNLEKFQFLTREFTRTNLLSPNAGDGSVSLQGQSVSGPLRPASAYVAIAFDLVQIFQNLWPGHQFQYVPALARDFDGAHAQLWYGDWIHTTGEVRGALVFSPCRWTDADPPAFTFDLPPEGSLLQPFGRLQIHARTQGNLPFALYGHGWQLVLEGPKGTPLAPLPLAPSPDRQAFVIMPGPAQEALRRADLLAVKARIEGAWGFDPVTTPPVDLPAGLDPAWVPTAEERSHFMLGQGCAFRLPAPWAACVGRVIFHPAGGAGSSLEAELKAQADGSRLATFKALAGTAGPGTLDLLLSGASQPALRVPLALLPPLPVVDHVEVHQGEATLRVVGSHLREARACVLGGVTFAPGQRTPEGWTFLNAQKAIPGEAGDLLQGELRLGDDRTLPLQDVPLLPPRPQIGIVQVIPEHPARGLALSADRPLIPPDEPVLVSVLPGRKGAYPFGRKPQLLFRSSEDPATILPLPARHLRMVGRGQRLLANLKLSDLFGASGAGHLEIQVSDAKAGASAWVPLQPLFLELPEVKDLRLEGAGARLEGPALETIEAVAASPAGPWMPFSFGFTEGLETGGTPAPATDGALFLRLYGWPDLVVRLQGPPPPKAAAPSPVPGTVALPAVPRVAPVKGPEAPKAPTVEAPRVPAAPAPAKGGPPEPH</sequence>
<feature type="chain" id="PRO_5046105982" evidence="2">
    <location>
        <begin position="40"/>
        <end position="893"/>
    </location>
</feature>
<protein>
    <submittedName>
        <fullName evidence="3">Uncharacterized protein</fullName>
    </submittedName>
</protein>
<dbReference type="Proteomes" id="UP001165089">
    <property type="component" value="Unassembled WGS sequence"/>
</dbReference>
<keyword evidence="2" id="KW-0732">Signal</keyword>
<reference evidence="3 4" key="1">
    <citation type="journal article" date="2023" name="Antonie Van Leeuwenhoek">
        <title>Mesoterricola silvestris gen. nov., sp. nov., Mesoterricola sediminis sp. nov., Geothrix oryzae sp. nov., Geothrix edaphica sp. nov., Geothrix rubra sp. nov., and Geothrix limicola sp. nov., six novel members of Acidobacteriota isolated from soils.</title>
        <authorList>
            <person name="Itoh H."/>
            <person name="Sugisawa Y."/>
            <person name="Mise K."/>
            <person name="Xu Z."/>
            <person name="Kuniyasu M."/>
            <person name="Ushijima N."/>
            <person name="Kawano K."/>
            <person name="Kobayashi E."/>
            <person name="Shiratori Y."/>
            <person name="Masuda Y."/>
            <person name="Senoo K."/>
        </authorList>
    </citation>
    <scope>NUCLEOTIDE SEQUENCE [LARGE SCALE GENOMIC DNA]</scope>
    <source>
        <strain evidence="3 4">Red803</strain>
    </source>
</reference>
<keyword evidence="4" id="KW-1185">Reference proteome</keyword>
<comment type="caution">
    <text evidence="3">The sequence shown here is derived from an EMBL/GenBank/DDBJ whole genome shotgun (WGS) entry which is preliminary data.</text>
</comment>
<organism evidence="3 4">
    <name type="scientific">Geothrix rubra</name>
    <dbReference type="NCBI Taxonomy" id="2927977"/>
    <lineage>
        <taxon>Bacteria</taxon>
        <taxon>Pseudomonadati</taxon>
        <taxon>Acidobacteriota</taxon>
        <taxon>Holophagae</taxon>
        <taxon>Holophagales</taxon>
        <taxon>Holophagaceae</taxon>
        <taxon>Geothrix</taxon>
    </lineage>
</organism>
<proteinExistence type="predicted"/>
<accession>A0ABQ5Q2Z2</accession>
<evidence type="ECO:0000256" key="2">
    <source>
        <dbReference type="SAM" id="SignalP"/>
    </source>
</evidence>
<feature type="region of interest" description="Disordered" evidence="1">
    <location>
        <begin position="861"/>
        <end position="893"/>
    </location>
</feature>
<feature type="compositionally biased region" description="Pro residues" evidence="1">
    <location>
        <begin position="879"/>
        <end position="893"/>
    </location>
</feature>
<feature type="signal peptide" evidence="2">
    <location>
        <begin position="1"/>
        <end position="39"/>
    </location>
</feature>
<dbReference type="EMBL" id="BSDD01000001">
    <property type="protein sequence ID" value="GLH69027.1"/>
    <property type="molecule type" value="Genomic_DNA"/>
</dbReference>
<name>A0ABQ5Q2Z2_9BACT</name>
<gene>
    <name evidence="3" type="ORF">GETHPA_05600</name>
</gene>